<evidence type="ECO:0008006" key="4">
    <source>
        <dbReference type="Google" id="ProtNLM"/>
    </source>
</evidence>
<keyword evidence="3" id="KW-1185">Reference proteome</keyword>
<proteinExistence type="predicted"/>
<dbReference type="RefSeq" id="WP_277103258.1">
    <property type="nucleotide sequence ID" value="NZ_BAAAJS010000028.1"/>
</dbReference>
<comment type="caution">
    <text evidence="2">The sequence shown here is derived from an EMBL/GenBank/DDBJ whole genome shotgun (WGS) entry which is preliminary data.</text>
</comment>
<sequence>MKKHLCAVCLCAVLLVGCALAPSPQSENAPVLTTLASQVQPPPSADSTKSRAASDIGIFGLTAPDGAIEVSQEEGHEYDPQVRGMIPDIEKYDPHFFRWMGQYPDIPYEQLLEMVRAELDGRNQSAEISGMKFAEITSIQNPFSLESLEDGTVFKEHQLCWEEKIDDHAYRLLSIFVREMEFPDRRISGLEYYYQSPAHVDCNVQAQLDFSQIAGGF</sequence>
<dbReference type="EMBL" id="JAVDYF010000001">
    <property type="protein sequence ID" value="MDR7354299.1"/>
    <property type="molecule type" value="Genomic_DNA"/>
</dbReference>
<dbReference type="PROSITE" id="PS51257">
    <property type="entry name" value="PROKAR_LIPOPROTEIN"/>
    <property type="match status" value="1"/>
</dbReference>
<feature type="signal peptide" evidence="1">
    <location>
        <begin position="1"/>
        <end position="21"/>
    </location>
</feature>
<evidence type="ECO:0000313" key="3">
    <source>
        <dbReference type="Proteomes" id="UP001183619"/>
    </source>
</evidence>
<feature type="chain" id="PRO_5045214385" description="Lipoprotein" evidence="1">
    <location>
        <begin position="22"/>
        <end position="217"/>
    </location>
</feature>
<evidence type="ECO:0000256" key="1">
    <source>
        <dbReference type="SAM" id="SignalP"/>
    </source>
</evidence>
<protein>
    <recommendedName>
        <fullName evidence="4">Lipoprotein</fullName>
    </recommendedName>
</protein>
<gene>
    <name evidence="2" type="ORF">J2S37_000837</name>
</gene>
<evidence type="ECO:0000313" key="2">
    <source>
        <dbReference type="EMBL" id="MDR7354299.1"/>
    </source>
</evidence>
<dbReference type="Proteomes" id="UP001183619">
    <property type="component" value="Unassembled WGS sequence"/>
</dbReference>
<accession>A0ABU2B8G2</accession>
<reference evidence="2 3" key="1">
    <citation type="submission" date="2023-07" db="EMBL/GenBank/DDBJ databases">
        <title>Sequencing the genomes of 1000 actinobacteria strains.</title>
        <authorList>
            <person name="Klenk H.-P."/>
        </authorList>
    </citation>
    <scope>NUCLEOTIDE SEQUENCE [LARGE SCALE GENOMIC DNA]</scope>
    <source>
        <strain evidence="2 3">DSM 44508</strain>
    </source>
</reference>
<keyword evidence="1" id="KW-0732">Signal</keyword>
<name>A0ABU2B8G2_9CORY</name>
<organism evidence="2 3">
    <name type="scientific">Corynebacterium felinum</name>
    <dbReference type="NCBI Taxonomy" id="131318"/>
    <lineage>
        <taxon>Bacteria</taxon>
        <taxon>Bacillati</taxon>
        <taxon>Actinomycetota</taxon>
        <taxon>Actinomycetes</taxon>
        <taxon>Mycobacteriales</taxon>
        <taxon>Corynebacteriaceae</taxon>
        <taxon>Corynebacterium</taxon>
    </lineage>
</organism>